<dbReference type="InterPro" id="IPR025311">
    <property type="entry name" value="DUF4166"/>
</dbReference>
<dbReference type="EMBL" id="AP024545">
    <property type="protein sequence ID" value="BCT91730.1"/>
    <property type="molecule type" value="Genomic_DNA"/>
</dbReference>
<dbReference type="Proteomes" id="UP000681317">
    <property type="component" value="Chromosome"/>
</dbReference>
<feature type="domain" description="DUF4166" evidence="1">
    <location>
        <begin position="21"/>
        <end position="177"/>
    </location>
</feature>
<sequence length="180" mass="20412">MDRALSTPLFRRLLGTRFDTLPPQLRALHAIDTQATWRGEASILRGTNPLARLCAAMTGLPPSRHAVPTTIVFSIHDDAETWARDFGGARLRSRCTARDGFLHERLGPMTFRFALDARDDEIHWRTAGVRLLGVLPLPARWFADVRCREREHAGRYEFLVEAAMPVIGRLIRYEGWLVPA</sequence>
<reference evidence="2 3" key="1">
    <citation type="submission" date="2021-03" db="EMBL/GenBank/DDBJ databases">
        <title>Complete Genome Sequences of Two Lysobacter Strains Isolated from Sea Water (Lysobacter caseinilyticus) and Soil (Lysobacter helvus) in South Korea.</title>
        <authorList>
            <person name="Watanabe Y."/>
            <person name="Arakawa K."/>
        </authorList>
    </citation>
    <scope>NUCLEOTIDE SEQUENCE [LARGE SCALE GENOMIC DNA]</scope>
    <source>
        <strain evidence="2 3">KVB24</strain>
    </source>
</reference>
<protein>
    <recommendedName>
        <fullName evidence="1">DUF4166 domain-containing protein</fullName>
    </recommendedName>
</protein>
<evidence type="ECO:0000313" key="3">
    <source>
        <dbReference type="Proteomes" id="UP000681317"/>
    </source>
</evidence>
<name>A0ABN6FQ20_9GAMM</name>
<organism evidence="2 3">
    <name type="scientific">Noviluteimonas caseinilytica</name>
    <dbReference type="NCBI Taxonomy" id="2675101"/>
    <lineage>
        <taxon>Bacteria</taxon>
        <taxon>Pseudomonadati</taxon>
        <taxon>Pseudomonadota</taxon>
        <taxon>Gammaproteobacteria</taxon>
        <taxon>Lysobacterales</taxon>
        <taxon>Lysobacteraceae</taxon>
        <taxon>Noviluteimonas</taxon>
    </lineage>
</organism>
<accession>A0ABN6FQ20</accession>
<proteinExistence type="predicted"/>
<gene>
    <name evidence="2" type="ORF">LYSCAS_07540</name>
</gene>
<evidence type="ECO:0000259" key="1">
    <source>
        <dbReference type="Pfam" id="PF13761"/>
    </source>
</evidence>
<evidence type="ECO:0000313" key="2">
    <source>
        <dbReference type="EMBL" id="BCT91730.1"/>
    </source>
</evidence>
<dbReference type="Pfam" id="PF13761">
    <property type="entry name" value="DUF4166"/>
    <property type="match status" value="1"/>
</dbReference>
<keyword evidence="3" id="KW-1185">Reference proteome</keyword>